<evidence type="ECO:0000256" key="2">
    <source>
        <dbReference type="ARBA" id="ARBA00022670"/>
    </source>
</evidence>
<evidence type="ECO:0000256" key="6">
    <source>
        <dbReference type="ARBA" id="ARBA00023049"/>
    </source>
</evidence>
<feature type="domain" description="MPN" evidence="7">
    <location>
        <begin position="50"/>
        <end position="172"/>
    </location>
</feature>
<organism evidence="8 9">
    <name type="scientific">Leptolyngbya iicbica LK</name>
    <dbReference type="NCBI Taxonomy" id="2294035"/>
    <lineage>
        <taxon>Bacteria</taxon>
        <taxon>Bacillati</taxon>
        <taxon>Cyanobacteriota</taxon>
        <taxon>Cyanophyceae</taxon>
        <taxon>Leptolyngbyales</taxon>
        <taxon>Leptolyngbyaceae</taxon>
        <taxon>Leptolyngbya group</taxon>
        <taxon>Leptolyngbya</taxon>
        <taxon>Leptolyngbya iicbica</taxon>
    </lineage>
</organism>
<dbReference type="InterPro" id="IPR020891">
    <property type="entry name" value="UPF0758_CS"/>
</dbReference>
<evidence type="ECO:0000259" key="7">
    <source>
        <dbReference type="PROSITE" id="PS50249"/>
    </source>
</evidence>
<name>A0A4Q7E4L3_9CYAN</name>
<evidence type="ECO:0000313" key="8">
    <source>
        <dbReference type="EMBL" id="RZM77790.1"/>
    </source>
</evidence>
<protein>
    <submittedName>
        <fullName evidence="8">DNA repair protein RadC</fullName>
    </submittedName>
</protein>
<dbReference type="InterPro" id="IPR025657">
    <property type="entry name" value="RadC_JAB"/>
</dbReference>
<evidence type="ECO:0000313" key="9">
    <source>
        <dbReference type="Proteomes" id="UP000292459"/>
    </source>
</evidence>
<evidence type="ECO:0000256" key="5">
    <source>
        <dbReference type="ARBA" id="ARBA00022833"/>
    </source>
</evidence>
<comment type="similarity">
    <text evidence="1">Belongs to the UPF0758 family.</text>
</comment>
<dbReference type="InterPro" id="IPR001405">
    <property type="entry name" value="UPF0758"/>
</dbReference>
<dbReference type="GO" id="GO:0046872">
    <property type="term" value="F:metal ion binding"/>
    <property type="evidence" value="ECO:0007669"/>
    <property type="project" value="UniProtKB-KW"/>
</dbReference>
<dbReference type="PROSITE" id="PS50249">
    <property type="entry name" value="MPN"/>
    <property type="match status" value="1"/>
</dbReference>
<keyword evidence="9" id="KW-1185">Reference proteome</keyword>
<evidence type="ECO:0000256" key="3">
    <source>
        <dbReference type="ARBA" id="ARBA00022723"/>
    </source>
</evidence>
<dbReference type="CDD" id="cd08071">
    <property type="entry name" value="MPN_DUF2466"/>
    <property type="match status" value="1"/>
</dbReference>
<evidence type="ECO:0000256" key="4">
    <source>
        <dbReference type="ARBA" id="ARBA00022801"/>
    </source>
</evidence>
<accession>A0A4Q7E4L3</accession>
<dbReference type="GO" id="GO:0008237">
    <property type="term" value="F:metallopeptidase activity"/>
    <property type="evidence" value="ECO:0007669"/>
    <property type="project" value="UniProtKB-KW"/>
</dbReference>
<keyword evidence="2" id="KW-0645">Protease</keyword>
<gene>
    <name evidence="8" type="ORF">DYY88_14540</name>
</gene>
<reference evidence="8 9" key="1">
    <citation type="submission" date="2018-11" db="EMBL/GenBank/DDBJ databases">
        <title>Whole genome sequencing of an environmental sample.</title>
        <authorList>
            <person name="Sarangi A.N."/>
            <person name="Singh D."/>
            <person name="Tripathy S."/>
        </authorList>
    </citation>
    <scope>NUCLEOTIDE SEQUENCE [LARGE SCALE GENOMIC DNA]</scope>
    <source>
        <strain evidence="8 9">Lakshadweep</strain>
    </source>
</reference>
<dbReference type="EMBL" id="QVFV01000003">
    <property type="protein sequence ID" value="RZM77790.1"/>
    <property type="molecule type" value="Genomic_DNA"/>
</dbReference>
<sequence length="172" mass="18952">MSNTAEKKLVQQLPLQFRNGAGETPQEPVTLFRIRETVVRYRTLAKVKEPIKTAEDIAALFRKLAPNNVQEHVCLFCLDGSHAVVNCSRVFTGTANTATLHPREIFQIAHITGAVAIIIAHNHPSGNLIESSQDRAITRRLKEAGEIMGIPLLDHVIVSDHSFQSAAAKGWL</sequence>
<keyword evidence="4" id="KW-0378">Hydrolase</keyword>
<dbReference type="GO" id="GO:0006508">
    <property type="term" value="P:proteolysis"/>
    <property type="evidence" value="ECO:0007669"/>
    <property type="project" value="UniProtKB-KW"/>
</dbReference>
<dbReference type="PANTHER" id="PTHR30471">
    <property type="entry name" value="DNA REPAIR PROTEIN RADC"/>
    <property type="match status" value="1"/>
</dbReference>
<dbReference type="RefSeq" id="WP_052456688.1">
    <property type="nucleotide sequence ID" value="NZ_QVFV01000003.1"/>
</dbReference>
<dbReference type="Pfam" id="PF04002">
    <property type="entry name" value="RadC"/>
    <property type="match status" value="1"/>
</dbReference>
<evidence type="ECO:0000256" key="1">
    <source>
        <dbReference type="ARBA" id="ARBA00010243"/>
    </source>
</evidence>
<dbReference type="PANTHER" id="PTHR30471:SF3">
    <property type="entry name" value="UPF0758 PROTEIN YEES-RELATED"/>
    <property type="match status" value="1"/>
</dbReference>
<dbReference type="Gene3D" id="3.40.140.10">
    <property type="entry name" value="Cytidine Deaminase, domain 2"/>
    <property type="match status" value="1"/>
</dbReference>
<keyword evidence="3" id="KW-0479">Metal-binding</keyword>
<dbReference type="AlphaFoldDB" id="A0A4Q7E4L3"/>
<keyword evidence="6" id="KW-0482">Metalloprotease</keyword>
<keyword evidence="5" id="KW-0862">Zinc</keyword>
<dbReference type="PROSITE" id="PS01302">
    <property type="entry name" value="UPF0758"/>
    <property type="match status" value="1"/>
</dbReference>
<comment type="caution">
    <text evidence="8">The sequence shown here is derived from an EMBL/GenBank/DDBJ whole genome shotgun (WGS) entry which is preliminary data.</text>
</comment>
<dbReference type="OrthoDB" id="9804482at2"/>
<dbReference type="Proteomes" id="UP000292459">
    <property type="component" value="Unassembled WGS sequence"/>
</dbReference>
<proteinExistence type="inferred from homology"/>
<dbReference type="InterPro" id="IPR037518">
    <property type="entry name" value="MPN"/>
</dbReference>